<evidence type="ECO:0000313" key="3">
    <source>
        <dbReference type="Proteomes" id="UP001172155"/>
    </source>
</evidence>
<evidence type="ECO:0000256" key="1">
    <source>
        <dbReference type="SAM" id="MobiDB-lite"/>
    </source>
</evidence>
<accession>A0AA40FBV3</accession>
<evidence type="ECO:0000313" key="2">
    <source>
        <dbReference type="EMBL" id="KAK0754810.1"/>
    </source>
</evidence>
<dbReference type="EMBL" id="JAUKUD010000001">
    <property type="protein sequence ID" value="KAK0754810.1"/>
    <property type="molecule type" value="Genomic_DNA"/>
</dbReference>
<feature type="compositionally biased region" description="Basic and acidic residues" evidence="1">
    <location>
        <begin position="9"/>
        <end position="23"/>
    </location>
</feature>
<feature type="compositionally biased region" description="Basic and acidic residues" evidence="1">
    <location>
        <begin position="130"/>
        <end position="148"/>
    </location>
</feature>
<reference evidence="2" key="1">
    <citation type="submission" date="2023-06" db="EMBL/GenBank/DDBJ databases">
        <title>Genome-scale phylogeny and comparative genomics of the fungal order Sordariales.</title>
        <authorList>
            <consortium name="Lawrence Berkeley National Laboratory"/>
            <person name="Hensen N."/>
            <person name="Bonometti L."/>
            <person name="Westerberg I."/>
            <person name="Brannstrom I.O."/>
            <person name="Guillou S."/>
            <person name="Cros-Aarteil S."/>
            <person name="Calhoun S."/>
            <person name="Haridas S."/>
            <person name="Kuo A."/>
            <person name="Mondo S."/>
            <person name="Pangilinan J."/>
            <person name="Riley R."/>
            <person name="LaButti K."/>
            <person name="Andreopoulos B."/>
            <person name="Lipzen A."/>
            <person name="Chen C."/>
            <person name="Yanf M."/>
            <person name="Daum C."/>
            <person name="Ng V."/>
            <person name="Clum A."/>
            <person name="Steindorff A."/>
            <person name="Ohm R."/>
            <person name="Martin F."/>
            <person name="Silar P."/>
            <person name="Natvig D."/>
            <person name="Lalanne C."/>
            <person name="Gautier V."/>
            <person name="Ament-velasquez S.L."/>
            <person name="Kruys A."/>
            <person name="Hutchinson M.I."/>
            <person name="Powell A.J."/>
            <person name="Barry K."/>
            <person name="Miller A.N."/>
            <person name="Grigoriev I.V."/>
            <person name="Debuchy R."/>
            <person name="Gladieux P."/>
            <person name="Thoren M.H."/>
            <person name="Johannesson H."/>
        </authorList>
    </citation>
    <scope>NUCLEOTIDE SEQUENCE</scope>
    <source>
        <strain evidence="2">SMH3187-1</strain>
    </source>
</reference>
<gene>
    <name evidence="2" type="ORF">B0T18DRAFT_425146</name>
</gene>
<comment type="caution">
    <text evidence="2">The sequence shown here is derived from an EMBL/GenBank/DDBJ whole genome shotgun (WGS) entry which is preliminary data.</text>
</comment>
<organism evidence="2 3">
    <name type="scientific">Schizothecium vesticola</name>
    <dbReference type="NCBI Taxonomy" id="314040"/>
    <lineage>
        <taxon>Eukaryota</taxon>
        <taxon>Fungi</taxon>
        <taxon>Dikarya</taxon>
        <taxon>Ascomycota</taxon>
        <taxon>Pezizomycotina</taxon>
        <taxon>Sordariomycetes</taxon>
        <taxon>Sordariomycetidae</taxon>
        <taxon>Sordariales</taxon>
        <taxon>Schizotheciaceae</taxon>
        <taxon>Schizothecium</taxon>
    </lineage>
</organism>
<dbReference type="Proteomes" id="UP001172155">
    <property type="component" value="Unassembled WGS sequence"/>
</dbReference>
<feature type="compositionally biased region" description="Low complexity" evidence="1">
    <location>
        <begin position="67"/>
        <end position="83"/>
    </location>
</feature>
<name>A0AA40FBV3_9PEZI</name>
<feature type="compositionally biased region" description="Polar residues" evidence="1">
    <location>
        <begin position="93"/>
        <end position="104"/>
    </location>
</feature>
<proteinExistence type="predicted"/>
<feature type="region of interest" description="Disordered" evidence="1">
    <location>
        <begin position="1"/>
        <end position="148"/>
    </location>
</feature>
<feature type="compositionally biased region" description="Low complexity" evidence="1">
    <location>
        <begin position="39"/>
        <end position="52"/>
    </location>
</feature>
<sequence>MASPPDSRSMSRRDSSTRSSSDKRRPRLLRASATEPSITTSNASRNSLASSHSSRRATELLNKVAFSSGSPPDSIIRPSSPLSTRSAMFDSPGRQSDFSTSPVSHQDGFDDMPHRPHTGRYFSFPSFDMYEDHQHEDDERKNPEPKSP</sequence>
<keyword evidence="3" id="KW-1185">Reference proteome</keyword>
<dbReference type="AlphaFoldDB" id="A0AA40FBV3"/>
<protein>
    <submittedName>
        <fullName evidence="2">Uncharacterized protein</fullName>
    </submittedName>
</protein>